<dbReference type="AlphaFoldDB" id="A0A8H2QSS3"/>
<protein>
    <submittedName>
        <fullName evidence="3">SAP domain</fullName>
    </submittedName>
</protein>
<keyword evidence="4" id="KW-1185">Reference proteome</keyword>
<evidence type="ECO:0000259" key="2">
    <source>
        <dbReference type="PROSITE" id="PS50800"/>
    </source>
</evidence>
<dbReference type="SMART" id="SM00513">
    <property type="entry name" value="SAP"/>
    <property type="match status" value="1"/>
</dbReference>
<dbReference type="Proteomes" id="UP000377798">
    <property type="component" value="Unassembled WGS sequence"/>
</dbReference>
<comment type="caution">
    <text evidence="3">The sequence shown here is derived from an EMBL/GenBank/DDBJ whole genome shotgun (WGS) entry which is preliminary data.</text>
</comment>
<dbReference type="Gene3D" id="1.10.720.30">
    <property type="entry name" value="SAP domain"/>
    <property type="match status" value="1"/>
</dbReference>
<accession>A0A8H2QSS3</accession>
<keyword evidence="1" id="KW-1133">Transmembrane helix</keyword>
<keyword evidence="1" id="KW-0812">Transmembrane</keyword>
<dbReference type="SUPFAM" id="SSF68906">
    <property type="entry name" value="SAP domain"/>
    <property type="match status" value="1"/>
</dbReference>
<name>A0A8H2QSS3_9FIRM</name>
<dbReference type="InterPro" id="IPR036361">
    <property type="entry name" value="SAP_dom_sf"/>
</dbReference>
<evidence type="ECO:0000313" key="4">
    <source>
        <dbReference type="Proteomes" id="UP000377798"/>
    </source>
</evidence>
<evidence type="ECO:0000313" key="3">
    <source>
        <dbReference type="EMBL" id="VFB17231.1"/>
    </source>
</evidence>
<feature type="domain" description="SAP" evidence="2">
    <location>
        <begin position="180"/>
        <end position="214"/>
    </location>
</feature>
<organism evidence="3 4">
    <name type="scientific">Urinicoccus massiliensis</name>
    <dbReference type="NCBI Taxonomy" id="1723382"/>
    <lineage>
        <taxon>Bacteria</taxon>
        <taxon>Bacillati</taxon>
        <taxon>Bacillota</taxon>
        <taxon>Tissierellia</taxon>
        <taxon>Tissierellales</taxon>
        <taxon>Peptoniphilaceae</taxon>
        <taxon>Urinicoccus</taxon>
    </lineage>
</organism>
<proteinExistence type="predicted"/>
<sequence>MNGFIGIIKKLLAVIAILLGLFFIYAASFSKDNSGASVILVLIGIFFFACAYYLFKKKKKSANLKQDNTIYGLENRHSEMNKQYREEKNNRIATDNREESKANASFEDNKHNFTNLTDKGSSKLLKQCGTIYLLYWCNGKTLKVNYPQYFKERYTINPAKMHKELIDEGLLEPASTEDKFNSLTIPELKDILRAHSLKLSGKKQDLINRLIENAVEPPDIDMYSLSLEGKDFLDENSLWIDFHKNAPMNIDIKEYKKEWDHLKMRGNNPDFNDIIWNISKRNLDYASKHNKYSEYRINMQNIFNIYDNQENYPEAVKAAIIICCIDLSGLDDCNSELPNFLSYPFLAPYFIEYISKYMEYYSRGIVEEIYNGLFLNKGRFNSNQLIYHIELAIEDWNKSQEKLNEFSFQSIVQR</sequence>
<dbReference type="Pfam" id="PF02037">
    <property type="entry name" value="SAP"/>
    <property type="match status" value="1"/>
</dbReference>
<evidence type="ECO:0000256" key="1">
    <source>
        <dbReference type="SAM" id="Phobius"/>
    </source>
</evidence>
<reference evidence="3 4" key="1">
    <citation type="submission" date="2019-02" db="EMBL/GenBank/DDBJ databases">
        <authorList>
            <consortium name="Pathogen Informatics"/>
        </authorList>
    </citation>
    <scope>NUCLEOTIDE SEQUENCE [LARGE SCALE GENOMIC DNA]</scope>
    <source>
        <strain evidence="3 4">3012STDY7089603</strain>
    </source>
</reference>
<dbReference type="EMBL" id="CAACYI010000001">
    <property type="protein sequence ID" value="VFB17231.1"/>
    <property type="molecule type" value="Genomic_DNA"/>
</dbReference>
<keyword evidence="1" id="KW-0472">Membrane</keyword>
<dbReference type="PROSITE" id="PS50800">
    <property type="entry name" value="SAP"/>
    <property type="match status" value="1"/>
</dbReference>
<gene>
    <name evidence="3" type="ORF">NCTC13150_01818</name>
</gene>
<dbReference type="RefSeq" id="WP_131749818.1">
    <property type="nucleotide sequence ID" value="NZ_CAACYI010000001.1"/>
</dbReference>
<feature type="transmembrane region" description="Helical" evidence="1">
    <location>
        <begin position="36"/>
        <end position="55"/>
    </location>
</feature>
<dbReference type="InterPro" id="IPR003034">
    <property type="entry name" value="SAP_dom"/>
</dbReference>